<protein>
    <submittedName>
        <fullName evidence="2">Uncharacterized protein</fullName>
    </submittedName>
</protein>
<dbReference type="AlphaFoldDB" id="A0A919WAE2"/>
<proteinExistence type="predicted"/>
<comment type="caution">
    <text evidence="2">The sequence shown here is derived from an EMBL/GenBank/DDBJ whole genome shotgun (WGS) entry which is preliminary data.</text>
</comment>
<name>A0A919WAE2_9ACTN</name>
<accession>A0A919WAE2</accession>
<evidence type="ECO:0000256" key="1">
    <source>
        <dbReference type="SAM" id="MobiDB-lite"/>
    </source>
</evidence>
<dbReference type="EMBL" id="BOQN01000121">
    <property type="protein sequence ID" value="GIM96577.1"/>
    <property type="molecule type" value="Genomic_DNA"/>
</dbReference>
<evidence type="ECO:0000313" key="2">
    <source>
        <dbReference type="EMBL" id="GIM96577.1"/>
    </source>
</evidence>
<organism evidence="2 3">
    <name type="scientific">Paractinoplanes toevensis</name>
    <dbReference type="NCBI Taxonomy" id="571911"/>
    <lineage>
        <taxon>Bacteria</taxon>
        <taxon>Bacillati</taxon>
        <taxon>Actinomycetota</taxon>
        <taxon>Actinomycetes</taxon>
        <taxon>Micromonosporales</taxon>
        <taxon>Micromonosporaceae</taxon>
        <taxon>Paractinoplanes</taxon>
    </lineage>
</organism>
<sequence>MSDTNLVGDESRLAEIDLDLPEPPDHEDEVTDSVQPEPEEVSDAVLDQ</sequence>
<evidence type="ECO:0000313" key="3">
    <source>
        <dbReference type="Proteomes" id="UP000677082"/>
    </source>
</evidence>
<dbReference type="Proteomes" id="UP000677082">
    <property type="component" value="Unassembled WGS sequence"/>
</dbReference>
<feature type="compositionally biased region" description="Acidic residues" evidence="1">
    <location>
        <begin position="16"/>
        <end position="42"/>
    </location>
</feature>
<reference evidence="2 3" key="1">
    <citation type="submission" date="2021-03" db="EMBL/GenBank/DDBJ databases">
        <title>Whole genome shotgun sequence of Actinoplanes toevensis NBRC 105298.</title>
        <authorList>
            <person name="Komaki H."/>
            <person name="Tamura T."/>
        </authorList>
    </citation>
    <scope>NUCLEOTIDE SEQUENCE [LARGE SCALE GENOMIC DNA]</scope>
    <source>
        <strain evidence="2 3">NBRC 105298</strain>
    </source>
</reference>
<gene>
    <name evidence="2" type="ORF">Ato02nite_083700</name>
</gene>
<keyword evidence="3" id="KW-1185">Reference proteome</keyword>
<dbReference type="RefSeq" id="WP_213012253.1">
    <property type="nucleotide sequence ID" value="NZ_BOQN01000121.1"/>
</dbReference>
<feature type="region of interest" description="Disordered" evidence="1">
    <location>
        <begin position="1"/>
        <end position="48"/>
    </location>
</feature>